<dbReference type="OrthoDB" id="2119945at2759"/>
<sequence length="333" mass="37114">MAPSLHISAGPDAKALQPIAVNHDDIPLEINSPHFHGRATVRIKNFTGVDPPSVTHQSDSPYFNATHRKGITWSIQLQGRFLHEVNTDDVVFGNQFDKPIKDHLPYGTSVALQFAKIVDPNLQHDLYCDTPWAFSPLVATMTHFNVQRLEKEALSEKGGTAKEEFETKGYPGFPSPQADGGKDTPAGKAGYVFDNTSALVENAARDDEGKRVLADEFSSLMDNTTFLGLSWGSSDSDDKEDTDDAEALKARKRLFGDKKKRQAIKFTPEDVWTADFDNGFIDFNTLSLSLPYGGLQFDLKRYWDGQPVRYVCKNQKTGDIYFVVQFTIEDLDA</sequence>
<dbReference type="PANTHER" id="PTHR34826:SF2">
    <property type="entry name" value="UPF0590 PROTEIN C409.17C"/>
    <property type="match status" value="1"/>
</dbReference>
<dbReference type="RefSeq" id="XP_025363444.1">
    <property type="nucleotide sequence ID" value="XM_025505625.1"/>
</dbReference>
<dbReference type="GeneID" id="37027448"/>
<dbReference type="AlphaFoldDB" id="A0A316UUB3"/>
<feature type="domain" description="Domain of unknown function at the cortex 1" evidence="2">
    <location>
        <begin position="5"/>
        <end position="328"/>
    </location>
</feature>
<organism evidence="3 4">
    <name type="scientific">Jaminaea rosea</name>
    <dbReference type="NCBI Taxonomy" id="1569628"/>
    <lineage>
        <taxon>Eukaryota</taxon>
        <taxon>Fungi</taxon>
        <taxon>Dikarya</taxon>
        <taxon>Basidiomycota</taxon>
        <taxon>Ustilaginomycotina</taxon>
        <taxon>Exobasidiomycetes</taxon>
        <taxon>Microstromatales</taxon>
        <taxon>Microstromatales incertae sedis</taxon>
        <taxon>Jaminaea</taxon>
    </lineage>
</organism>
<proteinExistence type="predicted"/>
<evidence type="ECO:0000256" key="1">
    <source>
        <dbReference type="SAM" id="MobiDB-lite"/>
    </source>
</evidence>
<feature type="region of interest" description="Disordered" evidence="1">
    <location>
        <begin position="155"/>
        <end position="184"/>
    </location>
</feature>
<evidence type="ECO:0000259" key="2">
    <source>
        <dbReference type="Pfam" id="PF08588"/>
    </source>
</evidence>
<dbReference type="PANTHER" id="PTHR34826">
    <property type="entry name" value="UPF0590 PROTEIN C409.17C"/>
    <property type="match status" value="1"/>
</dbReference>
<reference evidence="3 4" key="1">
    <citation type="journal article" date="2018" name="Mol. Biol. Evol.">
        <title>Broad Genomic Sampling Reveals a Smut Pathogenic Ancestry of the Fungal Clade Ustilaginomycotina.</title>
        <authorList>
            <person name="Kijpornyongpan T."/>
            <person name="Mondo S.J."/>
            <person name="Barry K."/>
            <person name="Sandor L."/>
            <person name="Lee J."/>
            <person name="Lipzen A."/>
            <person name="Pangilinan J."/>
            <person name="LaButti K."/>
            <person name="Hainaut M."/>
            <person name="Henrissat B."/>
            <person name="Grigoriev I.V."/>
            <person name="Spatafora J.W."/>
            <person name="Aime M.C."/>
        </authorList>
    </citation>
    <scope>NUCLEOTIDE SEQUENCE [LARGE SCALE GENOMIC DNA]</scope>
    <source>
        <strain evidence="3 4">MCA 5214</strain>
    </source>
</reference>
<dbReference type="STRING" id="1569628.A0A316UUB3"/>
<protein>
    <submittedName>
        <fullName evidence="3">DUF1769-domain-containing protein</fullName>
    </submittedName>
</protein>
<dbReference type="Proteomes" id="UP000245884">
    <property type="component" value="Unassembled WGS sequence"/>
</dbReference>
<evidence type="ECO:0000313" key="4">
    <source>
        <dbReference type="Proteomes" id="UP000245884"/>
    </source>
</evidence>
<feature type="compositionally biased region" description="Basic and acidic residues" evidence="1">
    <location>
        <begin position="155"/>
        <end position="167"/>
    </location>
</feature>
<evidence type="ECO:0000313" key="3">
    <source>
        <dbReference type="EMBL" id="PWN28832.1"/>
    </source>
</evidence>
<dbReference type="InterPro" id="IPR013897">
    <property type="entry name" value="Duc1"/>
</dbReference>
<keyword evidence="4" id="KW-1185">Reference proteome</keyword>
<gene>
    <name evidence="3" type="ORF">BDZ90DRAFT_230842</name>
</gene>
<name>A0A316UUB3_9BASI</name>
<dbReference type="EMBL" id="KZ819664">
    <property type="protein sequence ID" value="PWN28832.1"/>
    <property type="molecule type" value="Genomic_DNA"/>
</dbReference>
<dbReference type="Pfam" id="PF08588">
    <property type="entry name" value="Duc1"/>
    <property type="match status" value="1"/>
</dbReference>
<accession>A0A316UUB3</accession>